<dbReference type="GO" id="GO:0005737">
    <property type="term" value="C:cytoplasm"/>
    <property type="evidence" value="ECO:0007669"/>
    <property type="project" value="UniProtKB-SubCell"/>
</dbReference>
<dbReference type="InterPro" id="IPR052365">
    <property type="entry name" value="THEM4/THEM5_acyl-CoA_thioest"/>
</dbReference>
<dbReference type="GO" id="GO:0016020">
    <property type="term" value="C:membrane"/>
    <property type="evidence" value="ECO:0007669"/>
    <property type="project" value="UniProtKB-SubCell"/>
</dbReference>
<evidence type="ECO:0000256" key="14">
    <source>
        <dbReference type="ARBA" id="ARBA00037002"/>
    </source>
</evidence>
<dbReference type="Pfam" id="PF03061">
    <property type="entry name" value="4HBT"/>
    <property type="match status" value="1"/>
</dbReference>
<comment type="catalytic activity">
    <reaction evidence="22">
        <text>dodecanoyl-CoA + H2O = dodecanoate + CoA + H(+)</text>
        <dbReference type="Rhea" id="RHEA:30135"/>
        <dbReference type="ChEBI" id="CHEBI:15377"/>
        <dbReference type="ChEBI" id="CHEBI:15378"/>
        <dbReference type="ChEBI" id="CHEBI:18262"/>
        <dbReference type="ChEBI" id="CHEBI:57287"/>
        <dbReference type="ChEBI" id="CHEBI:57375"/>
    </reaction>
    <physiologicalReaction direction="left-to-right" evidence="22">
        <dbReference type="Rhea" id="RHEA:30136"/>
    </physiologicalReaction>
</comment>
<dbReference type="STRING" id="1794912.AXX12_12670"/>
<evidence type="ECO:0000256" key="20">
    <source>
        <dbReference type="ARBA" id="ARBA00047734"/>
    </source>
</evidence>
<keyword evidence="9" id="KW-0809">Transit peptide</keyword>
<dbReference type="AlphaFoldDB" id="A0A154BNI6"/>
<evidence type="ECO:0000256" key="11">
    <source>
        <dbReference type="ARBA" id="ARBA00023136"/>
    </source>
</evidence>
<evidence type="ECO:0000256" key="9">
    <source>
        <dbReference type="ARBA" id="ARBA00022946"/>
    </source>
</evidence>
<dbReference type="PANTHER" id="PTHR12418">
    <property type="entry name" value="ACYL-COENZYME A THIOESTERASE THEM4"/>
    <property type="match status" value="1"/>
</dbReference>
<evidence type="ECO:0000256" key="12">
    <source>
        <dbReference type="ARBA" id="ARBA00023273"/>
    </source>
</evidence>
<evidence type="ECO:0000259" key="24">
    <source>
        <dbReference type="Pfam" id="PF03061"/>
    </source>
</evidence>
<dbReference type="PANTHER" id="PTHR12418:SF19">
    <property type="entry name" value="ACYL-COENZYME A THIOESTERASE THEM4"/>
    <property type="match status" value="1"/>
</dbReference>
<evidence type="ECO:0000256" key="16">
    <source>
        <dbReference type="ARBA" id="ARBA00038848"/>
    </source>
</evidence>
<evidence type="ECO:0000256" key="23">
    <source>
        <dbReference type="ARBA" id="ARBA00048180"/>
    </source>
</evidence>
<dbReference type="EC" id="3.1.2.2" evidence="16"/>
<dbReference type="Gene3D" id="3.10.129.10">
    <property type="entry name" value="Hotdog Thioesterase"/>
    <property type="match status" value="1"/>
</dbReference>
<dbReference type="OrthoDB" id="9792301at2"/>
<dbReference type="Proteomes" id="UP000076268">
    <property type="component" value="Unassembled WGS sequence"/>
</dbReference>
<dbReference type="CDD" id="cd03443">
    <property type="entry name" value="PaaI_thioesterase"/>
    <property type="match status" value="1"/>
</dbReference>
<evidence type="ECO:0000256" key="7">
    <source>
        <dbReference type="ARBA" id="ARBA00022801"/>
    </source>
</evidence>
<comment type="catalytic activity">
    <reaction evidence="23">
        <text>tetradecanoyl-CoA + H2O = tetradecanoate + CoA + H(+)</text>
        <dbReference type="Rhea" id="RHEA:40119"/>
        <dbReference type="ChEBI" id="CHEBI:15377"/>
        <dbReference type="ChEBI" id="CHEBI:15378"/>
        <dbReference type="ChEBI" id="CHEBI:30807"/>
        <dbReference type="ChEBI" id="CHEBI:57287"/>
        <dbReference type="ChEBI" id="CHEBI:57385"/>
    </reaction>
    <physiologicalReaction direction="left-to-right" evidence="23">
        <dbReference type="Rhea" id="RHEA:40120"/>
    </physiologicalReaction>
</comment>
<evidence type="ECO:0000256" key="5">
    <source>
        <dbReference type="ARBA" id="ARBA00022490"/>
    </source>
</evidence>
<dbReference type="InterPro" id="IPR006683">
    <property type="entry name" value="Thioestr_dom"/>
</dbReference>
<evidence type="ECO:0000256" key="13">
    <source>
        <dbReference type="ARBA" id="ARBA00035852"/>
    </source>
</evidence>
<evidence type="ECO:0000256" key="4">
    <source>
        <dbReference type="ARBA" id="ARBA00022475"/>
    </source>
</evidence>
<keyword evidence="26" id="KW-1185">Reference proteome</keyword>
<evidence type="ECO:0000256" key="21">
    <source>
        <dbReference type="ARBA" id="ARBA00047969"/>
    </source>
</evidence>
<comment type="caution">
    <text evidence="25">The sequence shown here is derived from an EMBL/GenBank/DDBJ whole genome shotgun (WGS) entry which is preliminary data.</text>
</comment>
<sequence>MSDQNSWCFVCGEENPIGLHLTFSEENETYISTFTPGPEHQSYNGVLHGGIISTLLDEIMARYLYAKGQTAVTAKLEVRFRAPTPIGQPLTIRGRIVGQKGSMYEMAGSIALADGTITAESKALIAIV</sequence>
<comment type="catalytic activity">
    <reaction evidence="13">
        <text>(5Z,8Z,11Z,14Z)-eicosatetraenoyl-CoA + H2O = (5Z,8Z,11Z,14Z)-eicosatetraenoate + CoA + H(+)</text>
        <dbReference type="Rhea" id="RHEA:40151"/>
        <dbReference type="ChEBI" id="CHEBI:15377"/>
        <dbReference type="ChEBI" id="CHEBI:15378"/>
        <dbReference type="ChEBI" id="CHEBI:32395"/>
        <dbReference type="ChEBI" id="CHEBI:57287"/>
        <dbReference type="ChEBI" id="CHEBI:57368"/>
    </reaction>
    <physiologicalReaction direction="left-to-right" evidence="13">
        <dbReference type="Rhea" id="RHEA:40152"/>
    </physiologicalReaction>
</comment>
<keyword evidence="5" id="KW-0963">Cytoplasm</keyword>
<gene>
    <name evidence="25" type="ORF">AXX12_12670</name>
</gene>
<comment type="subcellular location">
    <subcellularLocation>
        <location evidence="3">Cell projection</location>
        <location evidence="3">Ruffle membrane</location>
    </subcellularLocation>
    <subcellularLocation>
        <location evidence="2">Cytoplasm</location>
    </subcellularLocation>
    <subcellularLocation>
        <location evidence="1">Membrane</location>
        <topology evidence="1">Peripheral membrane protein</topology>
    </subcellularLocation>
</comment>
<protein>
    <recommendedName>
        <fullName evidence="17">Acyl-coenzyme A thioesterase THEM4</fullName>
        <ecNumber evidence="16">3.1.2.2</ecNumber>
    </recommendedName>
    <alternativeName>
        <fullName evidence="18">Thioesterase superfamily member 4</fullName>
    </alternativeName>
</protein>
<keyword evidence="8" id="KW-0276">Fatty acid metabolism</keyword>
<dbReference type="GO" id="GO:0016787">
    <property type="term" value="F:hydrolase activity"/>
    <property type="evidence" value="ECO:0007669"/>
    <property type="project" value="UniProtKB-KW"/>
</dbReference>
<evidence type="ECO:0000256" key="19">
    <source>
        <dbReference type="ARBA" id="ARBA00047588"/>
    </source>
</evidence>
<dbReference type="GO" id="GO:0006631">
    <property type="term" value="P:fatty acid metabolic process"/>
    <property type="evidence" value="ECO:0007669"/>
    <property type="project" value="UniProtKB-KW"/>
</dbReference>
<evidence type="ECO:0000256" key="2">
    <source>
        <dbReference type="ARBA" id="ARBA00004496"/>
    </source>
</evidence>
<keyword evidence="12" id="KW-0966">Cell projection</keyword>
<comment type="catalytic activity">
    <reaction evidence="21">
        <text>decanoyl-CoA + H2O = decanoate + CoA + H(+)</text>
        <dbReference type="Rhea" id="RHEA:40059"/>
        <dbReference type="ChEBI" id="CHEBI:15377"/>
        <dbReference type="ChEBI" id="CHEBI:15378"/>
        <dbReference type="ChEBI" id="CHEBI:27689"/>
        <dbReference type="ChEBI" id="CHEBI:57287"/>
        <dbReference type="ChEBI" id="CHEBI:61430"/>
    </reaction>
    <physiologicalReaction direction="left-to-right" evidence="21">
        <dbReference type="Rhea" id="RHEA:40060"/>
    </physiologicalReaction>
</comment>
<dbReference type="SUPFAM" id="SSF54637">
    <property type="entry name" value="Thioesterase/thiol ester dehydrase-isomerase"/>
    <property type="match status" value="1"/>
</dbReference>
<evidence type="ECO:0000256" key="18">
    <source>
        <dbReference type="ARBA" id="ARBA00043210"/>
    </source>
</evidence>
<evidence type="ECO:0000256" key="1">
    <source>
        <dbReference type="ARBA" id="ARBA00004170"/>
    </source>
</evidence>
<evidence type="ECO:0000256" key="3">
    <source>
        <dbReference type="ARBA" id="ARBA00004632"/>
    </source>
</evidence>
<evidence type="ECO:0000256" key="17">
    <source>
        <dbReference type="ARBA" id="ARBA00040123"/>
    </source>
</evidence>
<evidence type="ECO:0000256" key="15">
    <source>
        <dbReference type="ARBA" id="ARBA00038456"/>
    </source>
</evidence>
<dbReference type="RefSeq" id="WP_066244291.1">
    <property type="nucleotide sequence ID" value="NZ_LSGP01000023.1"/>
</dbReference>
<keyword evidence="7" id="KW-0378">Hydrolase</keyword>
<keyword evidence="6" id="KW-0053">Apoptosis</keyword>
<comment type="catalytic activity">
    <reaction evidence="19">
        <text>octanoyl-CoA + H2O = octanoate + CoA + H(+)</text>
        <dbReference type="Rhea" id="RHEA:30143"/>
        <dbReference type="ChEBI" id="CHEBI:15377"/>
        <dbReference type="ChEBI" id="CHEBI:15378"/>
        <dbReference type="ChEBI" id="CHEBI:25646"/>
        <dbReference type="ChEBI" id="CHEBI:57287"/>
        <dbReference type="ChEBI" id="CHEBI:57386"/>
    </reaction>
    <physiologicalReaction direction="left-to-right" evidence="19">
        <dbReference type="Rhea" id="RHEA:30144"/>
    </physiologicalReaction>
</comment>
<evidence type="ECO:0000256" key="10">
    <source>
        <dbReference type="ARBA" id="ARBA00023098"/>
    </source>
</evidence>
<comment type="catalytic activity">
    <reaction evidence="14">
        <text>(9Z)-octadecenoyl-CoA + H2O = (9Z)-octadecenoate + CoA + H(+)</text>
        <dbReference type="Rhea" id="RHEA:40139"/>
        <dbReference type="ChEBI" id="CHEBI:15377"/>
        <dbReference type="ChEBI" id="CHEBI:15378"/>
        <dbReference type="ChEBI" id="CHEBI:30823"/>
        <dbReference type="ChEBI" id="CHEBI:57287"/>
        <dbReference type="ChEBI" id="CHEBI:57387"/>
    </reaction>
    <physiologicalReaction direction="left-to-right" evidence="14">
        <dbReference type="Rhea" id="RHEA:40140"/>
    </physiologicalReaction>
</comment>
<dbReference type="EMBL" id="LSGP01000023">
    <property type="protein sequence ID" value="KYZ75557.1"/>
    <property type="molecule type" value="Genomic_DNA"/>
</dbReference>
<feature type="domain" description="Thioesterase" evidence="24">
    <location>
        <begin position="44"/>
        <end position="110"/>
    </location>
</feature>
<evidence type="ECO:0000256" key="8">
    <source>
        <dbReference type="ARBA" id="ARBA00022832"/>
    </source>
</evidence>
<accession>A0A154BNI6</accession>
<name>A0A154BNI6_ANASB</name>
<organism evidence="25 26">
    <name type="scientific">Anaerosporomusa subterranea</name>
    <dbReference type="NCBI Taxonomy" id="1794912"/>
    <lineage>
        <taxon>Bacteria</taxon>
        <taxon>Bacillati</taxon>
        <taxon>Bacillota</taxon>
        <taxon>Negativicutes</taxon>
        <taxon>Acetonemataceae</taxon>
        <taxon>Anaerosporomusa</taxon>
    </lineage>
</organism>
<reference evidence="25 26" key="1">
    <citation type="submission" date="2016-02" db="EMBL/GenBank/DDBJ databases">
        <title>Anaerosporomusa subterraneum gen. nov., sp. nov., a spore-forming obligate anaerobe isolated from saprolite.</title>
        <authorList>
            <person name="Choi J.K."/>
            <person name="Shah M."/>
            <person name="Yee N."/>
        </authorList>
    </citation>
    <scope>NUCLEOTIDE SEQUENCE [LARGE SCALE GENOMIC DNA]</scope>
    <source>
        <strain evidence="25 26">RU4</strain>
    </source>
</reference>
<comment type="catalytic activity">
    <reaction evidence="20">
        <text>hexadecanoyl-CoA + H2O = hexadecanoate + CoA + H(+)</text>
        <dbReference type="Rhea" id="RHEA:16645"/>
        <dbReference type="ChEBI" id="CHEBI:7896"/>
        <dbReference type="ChEBI" id="CHEBI:15377"/>
        <dbReference type="ChEBI" id="CHEBI:15378"/>
        <dbReference type="ChEBI" id="CHEBI:57287"/>
        <dbReference type="ChEBI" id="CHEBI:57379"/>
        <dbReference type="EC" id="3.1.2.2"/>
    </reaction>
    <physiologicalReaction direction="left-to-right" evidence="20">
        <dbReference type="Rhea" id="RHEA:16646"/>
    </physiologicalReaction>
</comment>
<evidence type="ECO:0000256" key="6">
    <source>
        <dbReference type="ARBA" id="ARBA00022703"/>
    </source>
</evidence>
<comment type="similarity">
    <text evidence="15">Belongs to the THEM4/THEM5 thioesterase family.</text>
</comment>
<keyword evidence="10" id="KW-0443">Lipid metabolism</keyword>
<keyword evidence="11" id="KW-0472">Membrane</keyword>
<dbReference type="InterPro" id="IPR029069">
    <property type="entry name" value="HotDog_dom_sf"/>
</dbReference>
<evidence type="ECO:0000313" key="25">
    <source>
        <dbReference type="EMBL" id="KYZ75557.1"/>
    </source>
</evidence>
<evidence type="ECO:0000313" key="26">
    <source>
        <dbReference type="Proteomes" id="UP000076268"/>
    </source>
</evidence>
<proteinExistence type="inferred from homology"/>
<keyword evidence="4" id="KW-1003">Cell membrane</keyword>
<evidence type="ECO:0000256" key="22">
    <source>
        <dbReference type="ARBA" id="ARBA00048074"/>
    </source>
</evidence>